<evidence type="ECO:0000256" key="2">
    <source>
        <dbReference type="ARBA" id="ARBA00003690"/>
    </source>
</evidence>
<dbReference type="InterPro" id="IPR017972">
    <property type="entry name" value="Cyt_P450_CS"/>
</dbReference>
<evidence type="ECO:0000256" key="3">
    <source>
        <dbReference type="ARBA" id="ARBA00004174"/>
    </source>
</evidence>
<protein>
    <submittedName>
        <fullName evidence="17">Putative cytochrome P450 4ad1</fullName>
    </submittedName>
</protein>
<reference evidence="17" key="1">
    <citation type="journal article" date="2014" name="BMC Genomics">
        <title>Characterizing the developmental transcriptome of the oriental fruit fly, Bactrocera dorsalis (Diptera: Tephritidae) through comparative genomic analysis with Drosophila melanogaster utilizing modENCODE datasets.</title>
        <authorList>
            <person name="Geib S.M."/>
            <person name="Calla B."/>
            <person name="Hall B."/>
            <person name="Hou S."/>
            <person name="Manoukis N.C."/>
        </authorList>
    </citation>
    <scope>NUCLEOTIDE SEQUENCE</scope>
    <source>
        <strain evidence="17">Punador</strain>
    </source>
</reference>
<dbReference type="GO" id="GO:0005789">
    <property type="term" value="C:endoplasmic reticulum membrane"/>
    <property type="evidence" value="ECO:0007669"/>
    <property type="project" value="UniProtKB-SubCell"/>
</dbReference>
<evidence type="ECO:0000256" key="13">
    <source>
        <dbReference type="ARBA" id="ARBA00023136"/>
    </source>
</evidence>
<comment type="function">
    <text evidence="2">May be involved in the metabolism of insect hormones and in the breakdown of synthetic insecticides.</text>
</comment>
<evidence type="ECO:0000313" key="17">
    <source>
        <dbReference type="EMBL" id="JAC44947.1"/>
    </source>
</evidence>
<keyword evidence="6 14" id="KW-0349">Heme</keyword>
<dbReference type="PANTHER" id="PTHR24291">
    <property type="entry name" value="CYTOCHROME P450 FAMILY 4"/>
    <property type="match status" value="1"/>
</dbReference>
<evidence type="ECO:0000256" key="9">
    <source>
        <dbReference type="ARBA" id="ARBA00022848"/>
    </source>
</evidence>
<dbReference type="AlphaFoldDB" id="A0A034VS53"/>
<proteinExistence type="inferred from homology"/>
<feature type="chain" id="PRO_5001556901" evidence="16">
    <location>
        <begin position="19"/>
        <end position="542"/>
    </location>
</feature>
<evidence type="ECO:0000256" key="5">
    <source>
        <dbReference type="ARBA" id="ARBA00010617"/>
    </source>
</evidence>
<evidence type="ECO:0000256" key="10">
    <source>
        <dbReference type="ARBA" id="ARBA00023002"/>
    </source>
</evidence>
<dbReference type="GO" id="GO:0020037">
    <property type="term" value="F:heme binding"/>
    <property type="evidence" value="ECO:0007669"/>
    <property type="project" value="InterPro"/>
</dbReference>
<dbReference type="SUPFAM" id="SSF48264">
    <property type="entry name" value="Cytochrome P450"/>
    <property type="match status" value="1"/>
</dbReference>
<dbReference type="InterPro" id="IPR001128">
    <property type="entry name" value="Cyt_P450"/>
</dbReference>
<dbReference type="PRINTS" id="PR00463">
    <property type="entry name" value="EP450I"/>
</dbReference>
<evidence type="ECO:0000256" key="1">
    <source>
        <dbReference type="ARBA" id="ARBA00001971"/>
    </source>
</evidence>
<evidence type="ECO:0000256" key="7">
    <source>
        <dbReference type="ARBA" id="ARBA00022723"/>
    </source>
</evidence>
<organism evidence="17">
    <name type="scientific">Bactrocera dorsalis</name>
    <name type="common">Oriental fruit fly</name>
    <name type="synonym">Dacus dorsalis</name>
    <dbReference type="NCBI Taxonomy" id="27457"/>
    <lineage>
        <taxon>Eukaryota</taxon>
        <taxon>Metazoa</taxon>
        <taxon>Ecdysozoa</taxon>
        <taxon>Arthropoda</taxon>
        <taxon>Hexapoda</taxon>
        <taxon>Insecta</taxon>
        <taxon>Pterygota</taxon>
        <taxon>Neoptera</taxon>
        <taxon>Endopterygota</taxon>
        <taxon>Diptera</taxon>
        <taxon>Brachycera</taxon>
        <taxon>Muscomorpha</taxon>
        <taxon>Tephritoidea</taxon>
        <taxon>Tephritidae</taxon>
        <taxon>Bactrocera</taxon>
        <taxon>Bactrocera</taxon>
    </lineage>
</organism>
<feature type="signal peptide" evidence="16">
    <location>
        <begin position="1"/>
        <end position="18"/>
    </location>
</feature>
<evidence type="ECO:0000256" key="14">
    <source>
        <dbReference type="PIRSR" id="PIRSR602401-1"/>
    </source>
</evidence>
<evidence type="ECO:0000256" key="12">
    <source>
        <dbReference type="ARBA" id="ARBA00023033"/>
    </source>
</evidence>
<comment type="subcellular location">
    <subcellularLocation>
        <location evidence="4">Endoplasmic reticulum membrane</location>
        <topology evidence="4">Peripheral membrane protein</topology>
    </subcellularLocation>
    <subcellularLocation>
        <location evidence="3">Microsome membrane</location>
        <topology evidence="3">Peripheral membrane protein</topology>
    </subcellularLocation>
</comment>
<name>A0A034VS53_BACDO</name>
<keyword evidence="9" id="KW-0492">Microsome</keyword>
<keyword evidence="16" id="KW-0732">Signal</keyword>
<comment type="cofactor">
    <cofactor evidence="1 14">
        <name>heme</name>
        <dbReference type="ChEBI" id="CHEBI:30413"/>
    </cofactor>
</comment>
<keyword evidence="11 14" id="KW-0408">Iron</keyword>
<sequence>MYLLLLTIFLFTLIAWKGLKLLNYIDNVMGIMEMIPGPTPYPFVGNLFQFGLKPDEYPKKILQYCRKYDFQGFRSVVFFQYHVMLSDPAEIQNILSSSTLLYKEHLYSFLRPWLGDGLVTAAGARWLKHRQIYAPAFEQQAIDGYLQVVHRAGKHLVEKLSERATAAADGVPKVLDVQPSLGKCTLDIAVENATGIASFELNDGRTELHAAIIDLCDVIKERTFSIVKRFDTLFQLTPHYWKQRTALSTLERVINKIVDQRRESLQASAAQQPGFREQQPATGKMLRPFLDVLLQAKLDRRALTNKEIFEELSTFIFTEHNCTTSALSFTLYVLSRHATVQEKVYAEQQRIFRTETAAQLARVPNIECTHLEQMRYLEFVIRETLRLYPSVPLIARTNRKAIDINGTKIAKRTTVIMCLIAMGYNEKYFDEPTVFRPERWQHINKDEAAGLQAFNSVPFSAGPRRCIAEKYAMYELKSLLSMIVRNLEILPAKDGLPSGINDHSRLDCVPQSEYDPILNIRVTLKSENGIQLRLKTRTNASK</sequence>
<evidence type="ECO:0000256" key="15">
    <source>
        <dbReference type="RuleBase" id="RU000461"/>
    </source>
</evidence>
<dbReference type="PANTHER" id="PTHR24291:SF189">
    <property type="entry name" value="CYTOCHROME P450 4C3-RELATED"/>
    <property type="match status" value="1"/>
</dbReference>
<dbReference type="InterPro" id="IPR036396">
    <property type="entry name" value="Cyt_P450_sf"/>
</dbReference>
<dbReference type="Pfam" id="PF00067">
    <property type="entry name" value="p450"/>
    <property type="match status" value="1"/>
</dbReference>
<keyword evidence="7 14" id="KW-0479">Metal-binding</keyword>
<gene>
    <name evidence="17" type="primary">C4AD1</name>
</gene>
<dbReference type="GO" id="GO:0004497">
    <property type="term" value="F:monooxygenase activity"/>
    <property type="evidence" value="ECO:0007669"/>
    <property type="project" value="UniProtKB-KW"/>
</dbReference>
<accession>A0A034VS53</accession>
<keyword evidence="8" id="KW-0256">Endoplasmic reticulum</keyword>
<dbReference type="OrthoDB" id="1470350at2759"/>
<evidence type="ECO:0000256" key="4">
    <source>
        <dbReference type="ARBA" id="ARBA00004406"/>
    </source>
</evidence>
<keyword evidence="13" id="KW-0472">Membrane</keyword>
<dbReference type="InterPro" id="IPR002401">
    <property type="entry name" value="Cyt_P450_E_grp-I"/>
</dbReference>
<dbReference type="InterPro" id="IPR050196">
    <property type="entry name" value="Cytochrome_P450_Monoox"/>
</dbReference>
<comment type="similarity">
    <text evidence="5 15">Belongs to the cytochrome P450 family.</text>
</comment>
<dbReference type="Gene3D" id="1.10.630.10">
    <property type="entry name" value="Cytochrome P450"/>
    <property type="match status" value="1"/>
</dbReference>
<evidence type="ECO:0000256" key="6">
    <source>
        <dbReference type="ARBA" id="ARBA00022617"/>
    </source>
</evidence>
<dbReference type="PRINTS" id="PR00385">
    <property type="entry name" value="P450"/>
</dbReference>
<evidence type="ECO:0000256" key="8">
    <source>
        <dbReference type="ARBA" id="ARBA00022824"/>
    </source>
</evidence>
<keyword evidence="12 15" id="KW-0503">Monooxygenase</keyword>
<evidence type="ECO:0000256" key="11">
    <source>
        <dbReference type="ARBA" id="ARBA00023004"/>
    </source>
</evidence>
<keyword evidence="10 15" id="KW-0560">Oxidoreductase</keyword>
<dbReference type="EMBL" id="GAKP01014005">
    <property type="protein sequence ID" value="JAC44947.1"/>
    <property type="molecule type" value="Transcribed_RNA"/>
</dbReference>
<feature type="binding site" description="axial binding residue" evidence="14">
    <location>
        <position position="466"/>
    </location>
    <ligand>
        <name>heme</name>
        <dbReference type="ChEBI" id="CHEBI:30413"/>
    </ligand>
    <ligandPart>
        <name>Fe</name>
        <dbReference type="ChEBI" id="CHEBI:18248"/>
    </ligandPart>
</feature>
<dbReference type="PROSITE" id="PS00086">
    <property type="entry name" value="CYTOCHROME_P450"/>
    <property type="match status" value="1"/>
</dbReference>
<evidence type="ECO:0000256" key="16">
    <source>
        <dbReference type="SAM" id="SignalP"/>
    </source>
</evidence>
<dbReference type="GO" id="GO:0016705">
    <property type="term" value="F:oxidoreductase activity, acting on paired donors, with incorporation or reduction of molecular oxygen"/>
    <property type="evidence" value="ECO:0007669"/>
    <property type="project" value="InterPro"/>
</dbReference>
<dbReference type="GO" id="GO:0005506">
    <property type="term" value="F:iron ion binding"/>
    <property type="evidence" value="ECO:0007669"/>
    <property type="project" value="InterPro"/>
</dbReference>